<comment type="caution">
    <text evidence="1">The sequence shown here is derived from an EMBL/GenBank/DDBJ whole genome shotgun (WGS) entry which is preliminary data.</text>
</comment>
<dbReference type="Gene3D" id="3.40.50.10600">
    <property type="entry name" value="SpoIIaa-like domains"/>
    <property type="match status" value="1"/>
</dbReference>
<sequence length="120" mass="13560">MDPKFKVWWDKQKKIVVAKFSGDQDEETAQKFRDEVNQLAENHGGQVKILTDATNGGSSTAEARKIYKDLFKSGKIEKSAIFGGGILQKVIANFIFSFGGTTKAEYFYSEEEALKWLKEK</sequence>
<dbReference type="Pfam" id="PF11964">
    <property type="entry name" value="SpoIIAA-like"/>
    <property type="match status" value="1"/>
</dbReference>
<gene>
    <name evidence="1" type="ORF">A2164_03635</name>
</gene>
<accession>A0A1F5G3M9</accession>
<dbReference type="Proteomes" id="UP000176317">
    <property type="component" value="Unassembled WGS sequence"/>
</dbReference>
<protein>
    <recommendedName>
        <fullName evidence="3">STAS/SEC14 domain-containing protein</fullName>
    </recommendedName>
</protein>
<dbReference type="InterPro" id="IPR021866">
    <property type="entry name" value="SpoIIAA-like"/>
</dbReference>
<evidence type="ECO:0000313" key="1">
    <source>
        <dbReference type="EMBL" id="OGD86471.1"/>
    </source>
</evidence>
<proteinExistence type="predicted"/>
<dbReference type="InterPro" id="IPR038396">
    <property type="entry name" value="SpoIIAA-like_sf"/>
</dbReference>
<dbReference type="AlphaFoldDB" id="A0A1F5G3M9"/>
<evidence type="ECO:0008006" key="3">
    <source>
        <dbReference type="Google" id="ProtNLM"/>
    </source>
</evidence>
<evidence type="ECO:0000313" key="2">
    <source>
        <dbReference type="Proteomes" id="UP000176317"/>
    </source>
</evidence>
<dbReference type="InterPro" id="IPR036513">
    <property type="entry name" value="STAS_dom_sf"/>
</dbReference>
<reference evidence="1 2" key="1">
    <citation type="journal article" date="2016" name="Nat. Commun.">
        <title>Thousands of microbial genomes shed light on interconnected biogeochemical processes in an aquifer system.</title>
        <authorList>
            <person name="Anantharaman K."/>
            <person name="Brown C.T."/>
            <person name="Hug L.A."/>
            <person name="Sharon I."/>
            <person name="Castelle C.J."/>
            <person name="Probst A.J."/>
            <person name="Thomas B.C."/>
            <person name="Singh A."/>
            <person name="Wilkins M.J."/>
            <person name="Karaoz U."/>
            <person name="Brodie E.L."/>
            <person name="Williams K.H."/>
            <person name="Hubbard S.S."/>
            <person name="Banfield J.F."/>
        </authorList>
    </citation>
    <scope>NUCLEOTIDE SEQUENCE [LARGE SCALE GENOMIC DNA]</scope>
</reference>
<dbReference type="SUPFAM" id="SSF52091">
    <property type="entry name" value="SpoIIaa-like"/>
    <property type="match status" value="1"/>
</dbReference>
<dbReference type="EMBL" id="MFAT01000028">
    <property type="protein sequence ID" value="OGD86471.1"/>
    <property type="molecule type" value="Genomic_DNA"/>
</dbReference>
<name>A0A1F5G3M9_9BACT</name>
<organism evidence="1 2">
    <name type="scientific">Candidatus Curtissbacteria bacterium RBG_13_35_7</name>
    <dbReference type="NCBI Taxonomy" id="1797705"/>
    <lineage>
        <taxon>Bacteria</taxon>
        <taxon>Candidatus Curtissiibacteriota</taxon>
    </lineage>
</organism>